<feature type="compositionally biased region" description="Basic residues" evidence="2">
    <location>
        <begin position="1"/>
        <end position="10"/>
    </location>
</feature>
<sequence length="943" mass="99163">MAGMKIRKRRQPLDFGASSDTGADTQTAFEPAPLIDQPMMARMATSSELDAPIASPSFATPVAAPKTPQPALRDAQPPAPLAEDVYEAPSGWPIYLTALAVSVLWALAPLAYAVGYRNRVEPFTDDAFAMAVFVLLAVGPAAFVFGAAYMIRQGQKLAAESRRAKAMAETMLAPALSAAAEAGDVVQGVREEILRAGAAADEARETLLALSRALASEAERLSETTQNSVRTANELAGTLGRERTEMQGLAHTLDAQATRVADSITQQARMVAEASELAETQLREAEAALSARAADLAAAASEAGDAARTAGEDLVRHIARLETAGVGVSEQIRAVESGLSEQRAALITLSHALRADHESFSDEADAHATRLADFISQARLSAMEMSDRASKGGETLKALMADAAEQFRELAQTAHAEREEFGQSTHQSLEAVSQAAARERAELEAQTRAAIAALHHAAEETREAASRHAAMAREQVDQLSEAAFAAGQKANQVFEARLEEARALVQQSSQMVEQAGAATARKLDEGASAARATLQELETMFARLEERTRQMPASARAQAEQVRAALAHGMDELMQHAHRTAAEAQAIDAAFQERVRRNFDMLSEAVRLMGTVAAAPAGAAPLSAPLQPAPVAPTTRVAAPPPPPTPPPPAVDPAPVVEPQAVAPTAASASMAAPLRAPLSGAAGRTTFRAAYQAPTLRPAPPPPPAAEPEPPEPEPVASITSASGAIEPDEPELELEDLVVPSPTSSTADRSQADPAEQIGLRPRLKLTPTASDQEFSSIFEAAGGPPQATRAAAETEDEEEGGETWTWKDLLASIDGPDAGGGDEPIEAALGAELARMGVEPDRLLPTGRIDEIAAAVQSGDLDGARQVVKRLAPAATRRIVRRLFTDADLRNQAETFVRRYQAVVDDAVVRDPEGFLMASLLGSDAGRLYLLLDAAVGDAA</sequence>
<evidence type="ECO:0000256" key="3">
    <source>
        <dbReference type="SAM" id="Phobius"/>
    </source>
</evidence>
<comment type="caution">
    <text evidence="4">The sequence shown here is derived from an EMBL/GenBank/DDBJ whole genome shotgun (WGS) entry which is preliminary data.</text>
</comment>
<evidence type="ECO:0000256" key="1">
    <source>
        <dbReference type="SAM" id="Coils"/>
    </source>
</evidence>
<name>A0A328ACY1_9CAUL</name>
<feature type="transmembrane region" description="Helical" evidence="3">
    <location>
        <begin position="94"/>
        <end position="115"/>
    </location>
</feature>
<feature type="transmembrane region" description="Helical" evidence="3">
    <location>
        <begin position="127"/>
        <end position="151"/>
    </location>
</feature>
<keyword evidence="3" id="KW-0812">Transmembrane</keyword>
<keyword evidence="3" id="KW-1133">Transmembrane helix</keyword>
<dbReference type="EMBL" id="QFYR01000002">
    <property type="protein sequence ID" value="RAK52490.1"/>
    <property type="molecule type" value="Genomic_DNA"/>
</dbReference>
<feature type="compositionally biased region" description="Pro residues" evidence="2">
    <location>
        <begin position="698"/>
        <end position="709"/>
    </location>
</feature>
<feature type="coiled-coil region" evidence="1">
    <location>
        <begin position="400"/>
        <end position="482"/>
    </location>
</feature>
<gene>
    <name evidence="4" type="ORF">DJ018_09755</name>
</gene>
<keyword evidence="1" id="KW-0175">Coiled coil</keyword>
<keyword evidence="3" id="KW-0472">Membrane</keyword>
<feature type="region of interest" description="Disordered" evidence="2">
    <location>
        <begin position="1"/>
        <end position="32"/>
    </location>
</feature>
<feature type="region of interest" description="Disordered" evidence="2">
    <location>
        <begin position="781"/>
        <end position="808"/>
    </location>
</feature>
<keyword evidence="5" id="KW-1185">Reference proteome</keyword>
<feature type="region of interest" description="Disordered" evidence="2">
    <location>
        <begin position="626"/>
        <end position="656"/>
    </location>
</feature>
<proteinExistence type="predicted"/>
<feature type="region of interest" description="Disordered" evidence="2">
    <location>
        <begin position="741"/>
        <end position="767"/>
    </location>
</feature>
<evidence type="ECO:0000256" key="2">
    <source>
        <dbReference type="SAM" id="MobiDB-lite"/>
    </source>
</evidence>
<organism evidence="4 5">
    <name type="scientific">Phenylobacterium deserti</name>
    <dbReference type="NCBI Taxonomy" id="1914756"/>
    <lineage>
        <taxon>Bacteria</taxon>
        <taxon>Pseudomonadati</taxon>
        <taxon>Pseudomonadota</taxon>
        <taxon>Alphaproteobacteria</taxon>
        <taxon>Caulobacterales</taxon>
        <taxon>Caulobacteraceae</taxon>
        <taxon>Phenylobacterium</taxon>
    </lineage>
</organism>
<protein>
    <submittedName>
        <fullName evidence="4">Polar localization protein TipN</fullName>
    </submittedName>
</protein>
<feature type="region of interest" description="Disordered" evidence="2">
    <location>
        <begin position="695"/>
        <end position="725"/>
    </location>
</feature>
<reference evidence="5" key="1">
    <citation type="submission" date="2018-05" db="EMBL/GenBank/DDBJ databases">
        <authorList>
            <person name="Li X."/>
        </authorList>
    </citation>
    <scope>NUCLEOTIDE SEQUENCE [LARGE SCALE GENOMIC DNA]</scope>
    <source>
        <strain evidence="5">YIM 73061</strain>
    </source>
</reference>
<evidence type="ECO:0000313" key="4">
    <source>
        <dbReference type="EMBL" id="RAK52490.1"/>
    </source>
</evidence>
<feature type="compositionally biased region" description="Polar residues" evidence="2">
    <location>
        <begin position="18"/>
        <end position="28"/>
    </location>
</feature>
<accession>A0A328ACY1</accession>
<evidence type="ECO:0000313" key="5">
    <source>
        <dbReference type="Proteomes" id="UP000249725"/>
    </source>
</evidence>
<dbReference type="Proteomes" id="UP000249725">
    <property type="component" value="Unassembled WGS sequence"/>
</dbReference>
<dbReference type="AlphaFoldDB" id="A0A328ACY1"/>
<feature type="compositionally biased region" description="Pro residues" evidence="2">
    <location>
        <begin position="639"/>
        <end position="652"/>
    </location>
</feature>